<protein>
    <submittedName>
        <fullName evidence="1">DUF1491 family protein</fullName>
    </submittedName>
</protein>
<reference evidence="1 2" key="1">
    <citation type="submission" date="2019-04" db="EMBL/GenBank/DDBJ databases">
        <title>Microbes associate with the intestines of laboratory mice.</title>
        <authorList>
            <person name="Navarre W."/>
            <person name="Wong E."/>
            <person name="Huang K.C."/>
            <person name="Tropini C."/>
            <person name="Ng K."/>
            <person name="Yu B."/>
        </authorList>
    </citation>
    <scope>NUCLEOTIDE SEQUENCE [LARGE SCALE GENOMIC DNA]</scope>
    <source>
        <strain evidence="1 2">NM83_B4-11</strain>
    </source>
</reference>
<comment type="caution">
    <text evidence="1">The sequence shown here is derived from an EMBL/GenBank/DDBJ whole genome shotgun (WGS) entry which is preliminary data.</text>
</comment>
<keyword evidence="2" id="KW-1185">Reference proteome</keyword>
<dbReference type="InterPro" id="IPR009964">
    <property type="entry name" value="DUF1491"/>
</dbReference>
<evidence type="ECO:0000313" key="1">
    <source>
        <dbReference type="EMBL" id="THG40898.1"/>
    </source>
</evidence>
<sequence>MTRRLPTHLLVAALIRRVNDAGGIAVVRARGDADAGAILIILERENTVVERAIGPDGGDILVESGPGATRDESIEDYWKRRRQRDPDLWVVALDVADSQRFAAETILA</sequence>
<dbReference type="Gene3D" id="3.40.1530.20">
    <property type="entry name" value="Protein of unknown function (DUF1491)"/>
    <property type="match status" value="1"/>
</dbReference>
<dbReference type="Proteomes" id="UP000308038">
    <property type="component" value="Unassembled WGS sequence"/>
</dbReference>
<evidence type="ECO:0000313" key="2">
    <source>
        <dbReference type="Proteomes" id="UP000308038"/>
    </source>
</evidence>
<dbReference type="RefSeq" id="WP_046409468.1">
    <property type="nucleotide sequence ID" value="NZ_SSTI01000003.1"/>
</dbReference>
<accession>A0ABY2QJD9</accession>
<dbReference type="EMBL" id="SSTI01000003">
    <property type="protein sequence ID" value="THG40898.1"/>
    <property type="molecule type" value="Genomic_DNA"/>
</dbReference>
<dbReference type="Pfam" id="PF07372">
    <property type="entry name" value="DUF1491"/>
    <property type="match status" value="1"/>
</dbReference>
<gene>
    <name evidence="1" type="ORF">E5988_04695</name>
</gene>
<organism evidence="1 2">
    <name type="scientific">Sphingomonas olei</name>
    <dbReference type="NCBI Taxonomy" id="1886787"/>
    <lineage>
        <taxon>Bacteria</taxon>
        <taxon>Pseudomonadati</taxon>
        <taxon>Pseudomonadota</taxon>
        <taxon>Alphaproteobacteria</taxon>
        <taxon>Sphingomonadales</taxon>
        <taxon>Sphingomonadaceae</taxon>
        <taxon>Sphingomonas</taxon>
    </lineage>
</organism>
<name>A0ABY2QJD9_9SPHN</name>
<proteinExistence type="predicted"/>